<dbReference type="InterPro" id="IPR002495">
    <property type="entry name" value="Glyco_trans_8"/>
</dbReference>
<evidence type="ECO:0000256" key="8">
    <source>
        <dbReference type="ARBA" id="ARBA00023211"/>
    </source>
</evidence>
<dbReference type="Gene3D" id="3.90.550.10">
    <property type="entry name" value="Spore Coat Polysaccharide Biosynthesis Protein SpsA, Chain A"/>
    <property type="match status" value="1"/>
</dbReference>
<feature type="region of interest" description="Disordered" evidence="14">
    <location>
        <begin position="324"/>
        <end position="671"/>
    </location>
</feature>
<dbReference type="SUPFAM" id="SSF53448">
    <property type="entry name" value="Nucleotide-diphospho-sugar transferases"/>
    <property type="match status" value="1"/>
</dbReference>
<feature type="compositionally biased region" description="Low complexity" evidence="14">
    <location>
        <begin position="1020"/>
        <end position="1036"/>
    </location>
</feature>
<dbReference type="InterPro" id="IPR050587">
    <property type="entry name" value="GNT1/Glycosyltrans_8"/>
</dbReference>
<dbReference type="STRING" id="742152.A0A2H3JDF4"/>
<dbReference type="GO" id="GO:0008466">
    <property type="term" value="F:glycogenin glucosyltransferase activity"/>
    <property type="evidence" value="ECO:0007669"/>
    <property type="project" value="UniProtKB-EC"/>
</dbReference>
<keyword evidence="5" id="KW-0479">Metal-binding</keyword>
<feature type="compositionally biased region" description="Basic residues" evidence="14">
    <location>
        <begin position="421"/>
        <end position="445"/>
    </location>
</feature>
<evidence type="ECO:0000256" key="13">
    <source>
        <dbReference type="ARBA" id="ARBA00057883"/>
    </source>
</evidence>
<evidence type="ECO:0000256" key="10">
    <source>
        <dbReference type="ARBA" id="ARBA00038934"/>
    </source>
</evidence>
<name>A0A2H3JDF4_WOLCO</name>
<comment type="cofactor">
    <cofactor evidence="1">
        <name>Mn(2+)</name>
        <dbReference type="ChEBI" id="CHEBI:29035"/>
    </cofactor>
</comment>
<evidence type="ECO:0000256" key="12">
    <source>
        <dbReference type="ARBA" id="ARBA00052293"/>
    </source>
</evidence>
<feature type="compositionally biased region" description="Polar residues" evidence="14">
    <location>
        <begin position="895"/>
        <end position="913"/>
    </location>
</feature>
<evidence type="ECO:0000313" key="15">
    <source>
        <dbReference type="EMBL" id="PCH33987.1"/>
    </source>
</evidence>
<dbReference type="InterPro" id="IPR029044">
    <property type="entry name" value="Nucleotide-diphossugar_trans"/>
</dbReference>
<comment type="similarity">
    <text evidence="9">Belongs to the glycosyltransferase 8 family. Glycogenin subfamily.</text>
</comment>
<evidence type="ECO:0000256" key="1">
    <source>
        <dbReference type="ARBA" id="ARBA00001936"/>
    </source>
</evidence>
<feature type="region of interest" description="Disordered" evidence="14">
    <location>
        <begin position="704"/>
        <end position="813"/>
    </location>
</feature>
<keyword evidence="16" id="KW-1185">Reference proteome</keyword>
<comment type="subcellular location">
    <subcellularLocation>
        <location evidence="2">Cytoplasm</location>
    </subcellularLocation>
</comment>
<feature type="compositionally biased region" description="Basic and acidic residues" evidence="14">
    <location>
        <begin position="351"/>
        <end position="382"/>
    </location>
</feature>
<dbReference type="FunFam" id="3.90.550.10:FF:000092">
    <property type="entry name" value="Glycogenin 2"/>
    <property type="match status" value="1"/>
</dbReference>
<evidence type="ECO:0000256" key="2">
    <source>
        <dbReference type="ARBA" id="ARBA00004496"/>
    </source>
</evidence>
<evidence type="ECO:0000256" key="6">
    <source>
        <dbReference type="ARBA" id="ARBA00023056"/>
    </source>
</evidence>
<evidence type="ECO:0000256" key="3">
    <source>
        <dbReference type="ARBA" id="ARBA00022490"/>
    </source>
</evidence>
<feature type="compositionally biased region" description="Basic and acidic residues" evidence="14">
    <location>
        <begin position="728"/>
        <end position="745"/>
    </location>
</feature>
<evidence type="ECO:0000256" key="5">
    <source>
        <dbReference type="ARBA" id="ARBA00022723"/>
    </source>
</evidence>
<protein>
    <recommendedName>
        <fullName evidence="10">glycogenin glucosyltransferase</fullName>
        <ecNumber evidence="10">2.4.1.186</ecNumber>
    </recommendedName>
</protein>
<dbReference type="AlphaFoldDB" id="A0A2H3JDF4"/>
<feature type="compositionally biased region" description="Polar residues" evidence="14">
    <location>
        <begin position="708"/>
        <end position="720"/>
    </location>
</feature>
<proteinExistence type="inferred from homology"/>
<sequence>MPPPYAFVSLVTSDHYLPGALAVAAALKDVHPSPPTPPEVEFQTVCLVTPETVDVSTVKFLRRAYDIVIGVELIEQRDDKGLQLLGRPDLSHVLTKLHAFRLTQYSKLIFLDADVLPIRPLSHLFTLPHEFAAVPDVGWPDIFNSGVLAFTPGQDKFSALTGLLQTKGSWDGGDQGLLNEWRGNDWHRLSFTYNTTPTAAYTYAPAYERYGSQIAAIHFIGPNKPWSSISYRAPGIKSAQYAPGAPTTQSAYHYDALVDRWFDVYDRHYRSDAPSARADFEVQRYAAAWNAGLNELGADHPLVGNAPPGGALGLEELRKIATEGMSNFGGSPAGAEARPREGEYHSMPLEGRVDLMRPRREPEPQTQSGDRDLTPKQEEYKQLHSGGGDAPGMHTSPTPGPNEVSSHHAGSSPPSPEDHHNHQHHQHHQHHHHDGQQRHHHHHSEHHQQQPMPEWPHSPANNAHHRQESHRNYNRSSHHHSPPSHSPHHDSPPRPASPPKLSWNPAVEPPPNNPPALNAFPVDTYFPNIWDQTPSKRHDATHQSFAPPLPHAPAPQSAAFFHPPPQTSIPSQLVHRGEYANVTGPATPGGSDAPTPDRTKVHAVFPWEARPRHVPRRVFPASDEPPPGAEYIKEDVPPPPPPPEEGPSPQSTPSVQTPPVQTPLPPIGLPANLAYANAWDNVPSIQKYASRLVRPHQLQHPLQHPLYQSLSVNSPGTRRGSQWAADDEGWKRWEKERERVARAKQDASSMDGDDEDDGNDEDESEEDSKTRRGGRDRSGSGSSHRSRSGSATSPASAKGKQYRMRGVQTIPIETRTQGVQTVIVTPEELPYRRPRSARSSISSGSSRREMIANLALPATLLAPATLREYRTDPDQMGAATPLMNQSLKQIVPFPSTGTPTGLRSPQTLGSPRTYSPPRVRTPPKAPSSPKLSTQKRTTAYDVSTSPQSPSPKGTTPRRLSNTQQQQLGSPRKVGTPQGTPPHKPASPVTGTPPRDMDSPKLSRLFSPALARSSSNETALTSSPSTQGPTTSPETTPIVGVVRKGGRVWDPARGVDVFKRSSEEVLQRFLRMGSFEEDERRQSQVIQPE</sequence>
<keyword evidence="8" id="KW-0464">Manganese</keyword>
<dbReference type="Pfam" id="PF01501">
    <property type="entry name" value="Glyco_transf_8"/>
    <property type="match status" value="1"/>
</dbReference>
<dbReference type="PANTHER" id="PTHR11183">
    <property type="entry name" value="GLYCOGENIN SUBFAMILY MEMBER"/>
    <property type="match status" value="1"/>
</dbReference>
<accession>A0A2H3JDF4</accession>
<evidence type="ECO:0000256" key="11">
    <source>
        <dbReference type="ARBA" id="ARBA00050886"/>
    </source>
</evidence>
<comment type="catalytic activity">
    <reaction evidence="12">
        <text>L-tyrosyl-[glycogenin] + UDP-alpha-D-glucose = alpha-D-glucosyl-L-tyrosyl-[glycogenin] + UDP + H(+)</text>
        <dbReference type="Rhea" id="RHEA:23360"/>
        <dbReference type="Rhea" id="RHEA-COMP:14604"/>
        <dbReference type="Rhea" id="RHEA-COMP:14605"/>
        <dbReference type="ChEBI" id="CHEBI:15378"/>
        <dbReference type="ChEBI" id="CHEBI:46858"/>
        <dbReference type="ChEBI" id="CHEBI:58223"/>
        <dbReference type="ChEBI" id="CHEBI:58885"/>
        <dbReference type="ChEBI" id="CHEBI:140573"/>
        <dbReference type="EC" id="2.4.1.186"/>
    </reaction>
</comment>
<dbReference type="OMA" id="HAVFPWE"/>
<feature type="compositionally biased region" description="Basic residues" evidence="14">
    <location>
        <begin position="472"/>
        <end position="482"/>
    </location>
</feature>
<dbReference type="GO" id="GO:0005978">
    <property type="term" value="P:glycogen biosynthetic process"/>
    <property type="evidence" value="ECO:0007669"/>
    <property type="project" value="UniProtKB-KW"/>
</dbReference>
<comment type="catalytic activity">
    <reaction evidence="11">
        <text>[1,4-alpha-D-glucosyl](n)-L-tyrosyl-[glycogenin] + UDP-alpha-D-glucose = [1,4-alpha-D-glucosyl](n+1)-L-tyrosyl-[glycogenin] + UDP + H(+)</text>
        <dbReference type="Rhea" id="RHEA:56560"/>
        <dbReference type="Rhea" id="RHEA-COMP:14606"/>
        <dbReference type="Rhea" id="RHEA-COMP:14607"/>
        <dbReference type="ChEBI" id="CHEBI:15378"/>
        <dbReference type="ChEBI" id="CHEBI:58223"/>
        <dbReference type="ChEBI" id="CHEBI:58885"/>
        <dbReference type="ChEBI" id="CHEBI:140574"/>
        <dbReference type="EC" id="2.4.1.186"/>
    </reaction>
</comment>
<organism evidence="15 16">
    <name type="scientific">Wolfiporia cocos (strain MD-104)</name>
    <name type="common">Brown rot fungus</name>
    <dbReference type="NCBI Taxonomy" id="742152"/>
    <lineage>
        <taxon>Eukaryota</taxon>
        <taxon>Fungi</taxon>
        <taxon>Dikarya</taxon>
        <taxon>Basidiomycota</taxon>
        <taxon>Agaricomycotina</taxon>
        <taxon>Agaricomycetes</taxon>
        <taxon>Polyporales</taxon>
        <taxon>Phaeolaceae</taxon>
        <taxon>Wolfiporia</taxon>
    </lineage>
</organism>
<dbReference type="Proteomes" id="UP000218811">
    <property type="component" value="Unassembled WGS sequence"/>
</dbReference>
<feature type="compositionally biased region" description="Basic and acidic residues" evidence="14">
    <location>
        <begin position="767"/>
        <end position="778"/>
    </location>
</feature>
<evidence type="ECO:0000313" key="16">
    <source>
        <dbReference type="Proteomes" id="UP000218811"/>
    </source>
</evidence>
<feature type="region of interest" description="Disordered" evidence="14">
    <location>
        <begin position="825"/>
        <end position="847"/>
    </location>
</feature>
<dbReference type="EC" id="2.4.1.186" evidence="10"/>
<dbReference type="GO" id="GO:0005737">
    <property type="term" value="C:cytoplasm"/>
    <property type="evidence" value="ECO:0007669"/>
    <property type="project" value="UniProtKB-SubCell"/>
</dbReference>
<dbReference type="EMBL" id="KB467831">
    <property type="protein sequence ID" value="PCH33987.1"/>
    <property type="molecule type" value="Genomic_DNA"/>
</dbReference>
<keyword evidence="6" id="KW-0320">Glycogen biosynthesis</keyword>
<evidence type="ECO:0000256" key="9">
    <source>
        <dbReference type="ARBA" id="ARBA00038162"/>
    </source>
</evidence>
<evidence type="ECO:0000256" key="14">
    <source>
        <dbReference type="SAM" id="MobiDB-lite"/>
    </source>
</evidence>
<keyword evidence="3" id="KW-0963">Cytoplasm</keyword>
<dbReference type="CDD" id="cd02537">
    <property type="entry name" value="GT8_Glycogenin"/>
    <property type="match status" value="1"/>
</dbReference>
<dbReference type="GO" id="GO:0046872">
    <property type="term" value="F:metal ion binding"/>
    <property type="evidence" value="ECO:0007669"/>
    <property type="project" value="UniProtKB-KW"/>
</dbReference>
<evidence type="ECO:0000256" key="7">
    <source>
        <dbReference type="ARBA" id="ARBA00023180"/>
    </source>
</evidence>
<feature type="compositionally biased region" description="Acidic residues" evidence="14">
    <location>
        <begin position="751"/>
        <end position="766"/>
    </location>
</feature>
<feature type="compositionally biased region" description="Low complexity" evidence="14">
    <location>
        <begin position="647"/>
        <end position="659"/>
    </location>
</feature>
<feature type="compositionally biased region" description="Polar residues" evidence="14">
    <location>
        <begin position="929"/>
        <end position="968"/>
    </location>
</feature>
<feature type="compositionally biased region" description="Pro residues" evidence="14">
    <location>
        <begin position="637"/>
        <end position="646"/>
    </location>
</feature>
<gene>
    <name evidence="15" type="ORF">WOLCODRAFT_87165</name>
</gene>
<keyword evidence="7" id="KW-0325">Glycoprotein</keyword>
<evidence type="ECO:0000256" key="4">
    <source>
        <dbReference type="ARBA" id="ARBA00022679"/>
    </source>
</evidence>
<reference evidence="15 16" key="1">
    <citation type="journal article" date="2012" name="Science">
        <title>The Paleozoic origin of enzymatic lignin decomposition reconstructed from 31 fungal genomes.</title>
        <authorList>
            <person name="Floudas D."/>
            <person name="Binder M."/>
            <person name="Riley R."/>
            <person name="Barry K."/>
            <person name="Blanchette R.A."/>
            <person name="Henrissat B."/>
            <person name="Martinez A.T."/>
            <person name="Otillar R."/>
            <person name="Spatafora J.W."/>
            <person name="Yadav J.S."/>
            <person name="Aerts A."/>
            <person name="Benoit I."/>
            <person name="Boyd A."/>
            <person name="Carlson A."/>
            <person name="Copeland A."/>
            <person name="Coutinho P.M."/>
            <person name="de Vries R.P."/>
            <person name="Ferreira P."/>
            <person name="Findley K."/>
            <person name="Foster B."/>
            <person name="Gaskell J."/>
            <person name="Glotzer D."/>
            <person name="Gorecki P."/>
            <person name="Heitman J."/>
            <person name="Hesse C."/>
            <person name="Hori C."/>
            <person name="Igarashi K."/>
            <person name="Jurgens J.A."/>
            <person name="Kallen N."/>
            <person name="Kersten P."/>
            <person name="Kohler A."/>
            <person name="Kuees U."/>
            <person name="Kumar T.K.A."/>
            <person name="Kuo A."/>
            <person name="LaButti K."/>
            <person name="Larrondo L.F."/>
            <person name="Lindquist E."/>
            <person name="Ling A."/>
            <person name="Lombard V."/>
            <person name="Lucas S."/>
            <person name="Lundell T."/>
            <person name="Martin R."/>
            <person name="McLaughlin D.J."/>
            <person name="Morgenstern I."/>
            <person name="Morin E."/>
            <person name="Murat C."/>
            <person name="Nagy L.G."/>
            <person name="Nolan M."/>
            <person name="Ohm R.A."/>
            <person name="Patyshakuliyeva A."/>
            <person name="Rokas A."/>
            <person name="Ruiz-Duenas F.J."/>
            <person name="Sabat G."/>
            <person name="Salamov A."/>
            <person name="Samejima M."/>
            <person name="Schmutz J."/>
            <person name="Slot J.C."/>
            <person name="St John F."/>
            <person name="Stenlid J."/>
            <person name="Sun H."/>
            <person name="Sun S."/>
            <person name="Syed K."/>
            <person name="Tsang A."/>
            <person name="Wiebenga A."/>
            <person name="Young D."/>
            <person name="Pisabarro A."/>
            <person name="Eastwood D.C."/>
            <person name="Martin F."/>
            <person name="Cullen D."/>
            <person name="Grigoriev I.V."/>
            <person name="Hibbett D.S."/>
        </authorList>
    </citation>
    <scope>NUCLEOTIDE SEQUENCE [LARGE SCALE GENOMIC DNA]</scope>
    <source>
        <strain evidence="15 16">MD-104</strain>
    </source>
</reference>
<feature type="region of interest" description="Disordered" evidence="14">
    <location>
        <begin position="874"/>
        <end position="1038"/>
    </location>
</feature>
<comment type="function">
    <text evidence="13">Self-glucosylating initiator of glycogen synthesis. It catalyzes the formation of a short alpha (1,4)-glucosyl chain covalently attached via a glucose 1-O-tyrosyl linkage to internal tyrosine residues and these chains act as primers for the elongation reaction catalyzed by glycogen synthase.</text>
</comment>
<dbReference type="OrthoDB" id="2014201at2759"/>
<keyword evidence="4 15" id="KW-0808">Transferase</keyword>